<dbReference type="SUPFAM" id="SSF53474">
    <property type="entry name" value="alpha/beta-Hydrolases"/>
    <property type="match status" value="1"/>
</dbReference>
<dbReference type="Gene3D" id="3.40.50.1820">
    <property type="entry name" value="alpha/beta hydrolase"/>
    <property type="match status" value="1"/>
</dbReference>
<name>A0ABP4XIC3_9MICO</name>
<reference evidence="3" key="1">
    <citation type="journal article" date="2019" name="Int. J. Syst. Evol. Microbiol.">
        <title>The Global Catalogue of Microorganisms (GCM) 10K type strain sequencing project: providing services to taxonomists for standard genome sequencing and annotation.</title>
        <authorList>
            <consortium name="The Broad Institute Genomics Platform"/>
            <consortium name="The Broad Institute Genome Sequencing Center for Infectious Disease"/>
            <person name="Wu L."/>
            <person name="Ma J."/>
        </authorList>
    </citation>
    <scope>NUCLEOTIDE SEQUENCE [LARGE SCALE GENOMIC DNA]</scope>
    <source>
        <strain evidence="3">JCM 14736</strain>
    </source>
</reference>
<dbReference type="InterPro" id="IPR022742">
    <property type="entry name" value="Hydrolase_4"/>
</dbReference>
<keyword evidence="2" id="KW-0378">Hydrolase</keyword>
<evidence type="ECO:0000313" key="2">
    <source>
        <dbReference type="EMBL" id="GAA1779032.1"/>
    </source>
</evidence>
<proteinExistence type="predicted"/>
<comment type="caution">
    <text evidence="2">The sequence shown here is derived from an EMBL/GenBank/DDBJ whole genome shotgun (WGS) entry which is preliminary data.</text>
</comment>
<keyword evidence="3" id="KW-1185">Reference proteome</keyword>
<dbReference type="EMBL" id="BAAAOB010000001">
    <property type="protein sequence ID" value="GAA1779032.1"/>
    <property type="molecule type" value="Genomic_DNA"/>
</dbReference>
<dbReference type="RefSeq" id="WP_344028848.1">
    <property type="nucleotide sequence ID" value="NZ_BAAAOB010000001.1"/>
</dbReference>
<dbReference type="InterPro" id="IPR029058">
    <property type="entry name" value="AB_hydrolase_fold"/>
</dbReference>
<organism evidence="2 3">
    <name type="scientific">Leucobacter iarius</name>
    <dbReference type="NCBI Taxonomy" id="333963"/>
    <lineage>
        <taxon>Bacteria</taxon>
        <taxon>Bacillati</taxon>
        <taxon>Actinomycetota</taxon>
        <taxon>Actinomycetes</taxon>
        <taxon>Micrococcales</taxon>
        <taxon>Microbacteriaceae</taxon>
        <taxon>Leucobacter</taxon>
    </lineage>
</organism>
<evidence type="ECO:0000259" key="1">
    <source>
        <dbReference type="Pfam" id="PF12146"/>
    </source>
</evidence>
<sequence>MTSEASAPTEFSYTDAHGIEIFAYEWRAEHPHAVVQIAHGVGEYALRYARFAEALVAAGFTVVADDHRGHGRTGLAQWGGDHAQLGKLGPGGLRAAEAAVLQLTGILRERDSELPVIMFAHSWGSLMAQRILNREPHAWDALVLSGSAYRTVGDMESGDLNRAWRDDDPTDGFAWLSRDLEVGRAFAADPLCFAADIMKLWGVADALRLAGTPGKGLDPALPILIASGGEDPLSRKDSIRKLAEAYRKRGVRDVTLRIYPEARHEILNETNQEQVTVDILTWLLERFPRDE</sequence>
<dbReference type="GO" id="GO:0016787">
    <property type="term" value="F:hydrolase activity"/>
    <property type="evidence" value="ECO:0007669"/>
    <property type="project" value="UniProtKB-KW"/>
</dbReference>
<dbReference type="PANTHER" id="PTHR11614">
    <property type="entry name" value="PHOSPHOLIPASE-RELATED"/>
    <property type="match status" value="1"/>
</dbReference>
<evidence type="ECO:0000313" key="3">
    <source>
        <dbReference type="Proteomes" id="UP001500851"/>
    </source>
</evidence>
<dbReference type="Pfam" id="PF12146">
    <property type="entry name" value="Hydrolase_4"/>
    <property type="match status" value="1"/>
</dbReference>
<protein>
    <submittedName>
        <fullName evidence="2">Alpha/beta hydrolase</fullName>
    </submittedName>
</protein>
<gene>
    <name evidence="2" type="ORF">GCM10009768_04900</name>
</gene>
<dbReference type="InterPro" id="IPR051044">
    <property type="entry name" value="MAG_DAG_Lipase"/>
</dbReference>
<accession>A0ABP4XIC3</accession>
<dbReference type="Proteomes" id="UP001500851">
    <property type="component" value="Unassembled WGS sequence"/>
</dbReference>
<feature type="domain" description="Serine aminopeptidase S33" evidence="1">
    <location>
        <begin position="30"/>
        <end position="271"/>
    </location>
</feature>